<dbReference type="PANTHER" id="PTHR21261">
    <property type="entry name" value="BEAT PROTEIN"/>
    <property type="match status" value="1"/>
</dbReference>
<dbReference type="AlphaFoldDB" id="A0A6A4XDE4"/>
<protein>
    <recommendedName>
        <fullName evidence="1">Ig-like domain-containing protein</fullName>
    </recommendedName>
</protein>
<sequence>MDGISLLTGSGELSGSRSHAAGTRLMQSALFSADRTSVTPAGVLDGVPVWCLEDDSGSDRTGVSPNHSALALNAPATARRVITDQPLRYILELIQQHRVPCYSDVHISRVRMPAVVLNGSLPSVVLDCDYELETADRTAAGLVVKWYRDRSPAPVYQWIPGHRPQAFGALRGHVNLGHVVSDDPLKVHRAVQIVRPTTQMSGDYTCRVTTWRGVDSATKKMVIYAPAQWMNLTSTKPARHQVNITCLVNGVYPEPVVDIFVGSSQSNRRRMRGLRVEKSWKDGAYTVRVQKLEEDRHLPPEAVIECVLTLPDTDYRRSRRIMYFHGSCSAVSPLGFLTGLCLLWSLGISLRLPT</sequence>
<dbReference type="Proteomes" id="UP000440578">
    <property type="component" value="Unassembled WGS sequence"/>
</dbReference>
<dbReference type="Gene3D" id="2.60.40.10">
    <property type="entry name" value="Immunoglobulins"/>
    <property type="match status" value="1"/>
</dbReference>
<evidence type="ECO:0000259" key="1">
    <source>
        <dbReference type="PROSITE" id="PS50835"/>
    </source>
</evidence>
<accession>A0A6A4XDE4</accession>
<proteinExistence type="predicted"/>
<dbReference type="SUPFAM" id="SSF48726">
    <property type="entry name" value="Immunoglobulin"/>
    <property type="match status" value="1"/>
</dbReference>
<dbReference type="InterPro" id="IPR013783">
    <property type="entry name" value="Ig-like_fold"/>
</dbReference>
<comment type="caution">
    <text evidence="2">The sequence shown here is derived from an EMBL/GenBank/DDBJ whole genome shotgun (WGS) entry which is preliminary data.</text>
</comment>
<organism evidence="2 3">
    <name type="scientific">Amphibalanus amphitrite</name>
    <name type="common">Striped barnacle</name>
    <name type="synonym">Balanus amphitrite</name>
    <dbReference type="NCBI Taxonomy" id="1232801"/>
    <lineage>
        <taxon>Eukaryota</taxon>
        <taxon>Metazoa</taxon>
        <taxon>Ecdysozoa</taxon>
        <taxon>Arthropoda</taxon>
        <taxon>Crustacea</taxon>
        <taxon>Multicrustacea</taxon>
        <taxon>Cirripedia</taxon>
        <taxon>Thoracica</taxon>
        <taxon>Thoracicalcarea</taxon>
        <taxon>Balanomorpha</taxon>
        <taxon>Balanoidea</taxon>
        <taxon>Balanidae</taxon>
        <taxon>Amphibalaninae</taxon>
        <taxon>Amphibalanus</taxon>
    </lineage>
</organism>
<dbReference type="PANTHER" id="PTHR21261:SF2">
    <property type="entry name" value="GH04238P-RELATED"/>
    <property type="match status" value="1"/>
</dbReference>
<gene>
    <name evidence="2" type="ORF">FJT64_016767</name>
</gene>
<dbReference type="InterPro" id="IPR007110">
    <property type="entry name" value="Ig-like_dom"/>
</dbReference>
<dbReference type="OrthoDB" id="6478865at2759"/>
<dbReference type="PROSITE" id="PS50835">
    <property type="entry name" value="IG_LIKE"/>
    <property type="match status" value="1"/>
</dbReference>
<evidence type="ECO:0000313" key="2">
    <source>
        <dbReference type="EMBL" id="KAF0312491.1"/>
    </source>
</evidence>
<reference evidence="2 3" key="1">
    <citation type="submission" date="2019-07" db="EMBL/GenBank/DDBJ databases">
        <title>Draft genome assembly of a fouling barnacle, Amphibalanus amphitrite (Darwin, 1854): The first reference genome for Thecostraca.</title>
        <authorList>
            <person name="Kim W."/>
        </authorList>
    </citation>
    <scope>NUCLEOTIDE SEQUENCE [LARGE SCALE GENOMIC DNA]</scope>
    <source>
        <strain evidence="2">SNU_AA5</strain>
        <tissue evidence="2">Soma without cirri and trophi</tissue>
    </source>
</reference>
<keyword evidence="3" id="KW-1185">Reference proteome</keyword>
<evidence type="ECO:0000313" key="3">
    <source>
        <dbReference type="Proteomes" id="UP000440578"/>
    </source>
</evidence>
<feature type="domain" description="Ig-like" evidence="1">
    <location>
        <begin position="100"/>
        <end position="222"/>
    </location>
</feature>
<name>A0A6A4XDE4_AMPAM</name>
<dbReference type="InterPro" id="IPR036179">
    <property type="entry name" value="Ig-like_dom_sf"/>
</dbReference>
<dbReference type="EMBL" id="VIIS01000166">
    <property type="protein sequence ID" value="KAF0312491.1"/>
    <property type="molecule type" value="Genomic_DNA"/>
</dbReference>